<dbReference type="Pfam" id="PF07690">
    <property type="entry name" value="MFS_1"/>
    <property type="match status" value="1"/>
</dbReference>
<dbReference type="InterPro" id="IPR051337">
    <property type="entry name" value="OPA_Antiporter"/>
</dbReference>
<dbReference type="PANTHER" id="PTHR43826">
    <property type="entry name" value="GLUCOSE-6-PHOSPHATE EXCHANGER SLC37A4"/>
    <property type="match status" value="1"/>
</dbReference>
<reference evidence="7 8" key="1">
    <citation type="submission" date="2020-10" db="EMBL/GenBank/DDBJ databases">
        <title>Phylogeny of dyella-like bacteria.</title>
        <authorList>
            <person name="Fu J."/>
        </authorList>
    </citation>
    <scope>NUCLEOTIDE SEQUENCE [LARGE SCALE GENOMIC DNA]</scope>
    <source>
        <strain evidence="7 8">JP1</strain>
    </source>
</reference>
<comment type="caution">
    <text evidence="7">The sequence shown here is derived from an EMBL/GenBank/DDBJ whole genome shotgun (WGS) entry which is preliminary data.</text>
</comment>
<evidence type="ECO:0000256" key="1">
    <source>
        <dbReference type="ARBA" id="ARBA00004127"/>
    </source>
</evidence>
<feature type="transmembrane region" description="Helical" evidence="5">
    <location>
        <begin position="311"/>
        <end position="329"/>
    </location>
</feature>
<evidence type="ECO:0000259" key="6">
    <source>
        <dbReference type="PROSITE" id="PS50850"/>
    </source>
</evidence>
<dbReference type="RefSeq" id="WP_404547954.1">
    <property type="nucleotide sequence ID" value="NZ_JADIKJ010000014.1"/>
</dbReference>
<organism evidence="7 8">
    <name type="scientific">Dyella jejuensis</name>
    <dbReference type="NCBI Taxonomy" id="1432009"/>
    <lineage>
        <taxon>Bacteria</taxon>
        <taxon>Pseudomonadati</taxon>
        <taxon>Pseudomonadota</taxon>
        <taxon>Gammaproteobacteria</taxon>
        <taxon>Lysobacterales</taxon>
        <taxon>Rhodanobacteraceae</taxon>
        <taxon>Dyella</taxon>
    </lineage>
</organism>
<sequence length="436" mass="47135">MHAKGDIAAHGEQQGTIGSKLYRYTQLLLLVLAGGTIYPVIYLRQVYQTSMIAALAIDNQQLGYLYSLLGAVFMVSYLPSGWLADRIAPRVLISVSLLGTGALALWYATLPEFHVLLLIYGGFGLTAGLTFWAPLVKRVKLLAGKKEQGRFFGILDGGRGLVEALLATAAISLFAYVREDRGQTLAEGFQSVIHLYAYACLALGVVLGLLRDPRQAGVASRAGKASAIKGNLFQDLRLLAGLPELWLVTAIVFCGYHFFWATYSFSAYLEEGGLGLSATMAGVITTIKLWMRPVGGIGGGWLGDRFTNLRVLTWVLVLAGVGMFGLITLPRLQIVPLVIALIIFIGLMSYAIRGLYWAILDQCPIPERVTGLAIGIISVAGYSPDVLIPLVNGWVTQKIPGTLGYQIYYTYILVMGSLGVVAAIALKKRLANRSRA</sequence>
<feature type="transmembrane region" description="Helical" evidence="5">
    <location>
        <begin position="238"/>
        <end position="260"/>
    </location>
</feature>
<gene>
    <name evidence="7" type="ORF">ISP15_12970</name>
</gene>
<feature type="transmembrane region" description="Helical" evidence="5">
    <location>
        <begin position="272"/>
        <end position="291"/>
    </location>
</feature>
<evidence type="ECO:0000256" key="5">
    <source>
        <dbReference type="SAM" id="Phobius"/>
    </source>
</evidence>
<evidence type="ECO:0000256" key="3">
    <source>
        <dbReference type="ARBA" id="ARBA00022989"/>
    </source>
</evidence>
<feature type="transmembrane region" description="Helical" evidence="5">
    <location>
        <begin position="63"/>
        <end position="84"/>
    </location>
</feature>
<evidence type="ECO:0000313" key="8">
    <source>
        <dbReference type="Proteomes" id="UP001620461"/>
    </source>
</evidence>
<keyword evidence="3 5" id="KW-1133">Transmembrane helix</keyword>
<evidence type="ECO:0000256" key="2">
    <source>
        <dbReference type="ARBA" id="ARBA00022692"/>
    </source>
</evidence>
<comment type="subcellular location">
    <subcellularLocation>
        <location evidence="1">Endomembrane system</location>
        <topology evidence="1">Multi-pass membrane protein</topology>
    </subcellularLocation>
</comment>
<name>A0ABW8JK83_9GAMM</name>
<proteinExistence type="predicted"/>
<feature type="transmembrane region" description="Helical" evidence="5">
    <location>
        <begin position="91"/>
        <end position="109"/>
    </location>
</feature>
<feature type="transmembrane region" description="Helical" evidence="5">
    <location>
        <begin position="115"/>
        <end position="136"/>
    </location>
</feature>
<keyword evidence="2 5" id="KW-0812">Transmembrane</keyword>
<feature type="transmembrane region" description="Helical" evidence="5">
    <location>
        <begin position="407"/>
        <end position="426"/>
    </location>
</feature>
<keyword evidence="8" id="KW-1185">Reference proteome</keyword>
<dbReference type="PANTHER" id="PTHR43826:SF3">
    <property type="entry name" value="GLUCOSE-6-PHOSPHATE EXCHANGER SLC37A4"/>
    <property type="match status" value="1"/>
</dbReference>
<dbReference type="CDD" id="cd06174">
    <property type="entry name" value="MFS"/>
    <property type="match status" value="1"/>
</dbReference>
<dbReference type="InterPro" id="IPR020846">
    <property type="entry name" value="MFS_dom"/>
</dbReference>
<feature type="transmembrane region" description="Helical" evidence="5">
    <location>
        <begin position="157"/>
        <end position="177"/>
    </location>
</feature>
<evidence type="ECO:0000256" key="4">
    <source>
        <dbReference type="ARBA" id="ARBA00023136"/>
    </source>
</evidence>
<dbReference type="PROSITE" id="PS50850">
    <property type="entry name" value="MFS"/>
    <property type="match status" value="1"/>
</dbReference>
<dbReference type="SUPFAM" id="SSF103473">
    <property type="entry name" value="MFS general substrate transporter"/>
    <property type="match status" value="1"/>
</dbReference>
<protein>
    <submittedName>
        <fullName evidence="7">MFS transporter</fullName>
    </submittedName>
</protein>
<dbReference type="EMBL" id="JADIKJ010000014">
    <property type="protein sequence ID" value="MFK2901253.1"/>
    <property type="molecule type" value="Genomic_DNA"/>
</dbReference>
<dbReference type="InterPro" id="IPR036259">
    <property type="entry name" value="MFS_trans_sf"/>
</dbReference>
<feature type="transmembrane region" description="Helical" evidence="5">
    <location>
        <begin position="335"/>
        <end position="359"/>
    </location>
</feature>
<dbReference type="Gene3D" id="1.20.1250.20">
    <property type="entry name" value="MFS general substrate transporter like domains"/>
    <property type="match status" value="2"/>
</dbReference>
<dbReference type="Proteomes" id="UP001620461">
    <property type="component" value="Unassembled WGS sequence"/>
</dbReference>
<dbReference type="InterPro" id="IPR011701">
    <property type="entry name" value="MFS"/>
</dbReference>
<keyword evidence="4 5" id="KW-0472">Membrane</keyword>
<feature type="transmembrane region" description="Helical" evidence="5">
    <location>
        <begin position="371"/>
        <end position="395"/>
    </location>
</feature>
<feature type="transmembrane region" description="Helical" evidence="5">
    <location>
        <begin position="189"/>
        <end position="210"/>
    </location>
</feature>
<feature type="domain" description="Major facilitator superfamily (MFS) profile" evidence="6">
    <location>
        <begin position="243"/>
        <end position="436"/>
    </location>
</feature>
<accession>A0ABW8JK83</accession>
<evidence type="ECO:0000313" key="7">
    <source>
        <dbReference type="EMBL" id="MFK2901253.1"/>
    </source>
</evidence>
<feature type="transmembrane region" description="Helical" evidence="5">
    <location>
        <begin position="21"/>
        <end position="43"/>
    </location>
</feature>